<protein>
    <submittedName>
        <fullName evidence="1">Uncharacterized protein</fullName>
    </submittedName>
</protein>
<evidence type="ECO:0000313" key="1">
    <source>
        <dbReference type="EMBL" id="SDH27049.1"/>
    </source>
</evidence>
<name>A0A1G8B1B4_9SPHI</name>
<dbReference type="AlphaFoldDB" id="A0A1G8B1B4"/>
<dbReference type="EMBL" id="FNCH01000020">
    <property type="protein sequence ID" value="SDH27049.1"/>
    <property type="molecule type" value="Genomic_DNA"/>
</dbReference>
<dbReference type="Proteomes" id="UP000199643">
    <property type="component" value="Unassembled WGS sequence"/>
</dbReference>
<sequence>MSSVNFTGTFLGTLKKIKSPEDGLVPTKKEDYPFELTEVVTNRAQLSDFKHAIMNKAAEFRNY</sequence>
<gene>
    <name evidence="1" type="ORF">SAMN05421827_12094</name>
</gene>
<accession>A0A1G8B1B4</accession>
<evidence type="ECO:0000313" key="2">
    <source>
        <dbReference type="Proteomes" id="UP000199643"/>
    </source>
</evidence>
<keyword evidence="2" id="KW-1185">Reference proteome</keyword>
<reference evidence="2" key="1">
    <citation type="submission" date="2016-10" db="EMBL/GenBank/DDBJ databases">
        <authorList>
            <person name="Varghese N."/>
            <person name="Submissions S."/>
        </authorList>
    </citation>
    <scope>NUCLEOTIDE SEQUENCE [LARGE SCALE GENOMIC DNA]</scope>
    <source>
        <strain evidence="2">DSM 17933</strain>
    </source>
</reference>
<organism evidence="1 2">
    <name type="scientific">Pedobacter terrae</name>
    <dbReference type="NCBI Taxonomy" id="405671"/>
    <lineage>
        <taxon>Bacteria</taxon>
        <taxon>Pseudomonadati</taxon>
        <taxon>Bacteroidota</taxon>
        <taxon>Sphingobacteriia</taxon>
        <taxon>Sphingobacteriales</taxon>
        <taxon>Sphingobacteriaceae</taxon>
        <taxon>Pedobacter</taxon>
    </lineage>
</organism>
<proteinExistence type="predicted"/>